<protein>
    <submittedName>
        <fullName evidence="1">Uncharacterized protein</fullName>
    </submittedName>
</protein>
<reference evidence="1" key="1">
    <citation type="submission" date="2014-09" db="EMBL/GenBank/DDBJ databases">
        <authorList>
            <person name="Magalhaes I.L.F."/>
            <person name="Oliveira U."/>
            <person name="Santos F.R."/>
            <person name="Vidigal T.H.D.A."/>
            <person name="Brescovit A.D."/>
            <person name="Santos A.J."/>
        </authorList>
    </citation>
    <scope>NUCLEOTIDE SEQUENCE</scope>
    <source>
        <tissue evidence="1">Shoot tissue taken approximately 20 cm above the soil surface</tissue>
    </source>
</reference>
<reference evidence="1" key="2">
    <citation type="journal article" date="2015" name="Data Brief">
        <title>Shoot transcriptome of the giant reed, Arundo donax.</title>
        <authorList>
            <person name="Barrero R.A."/>
            <person name="Guerrero F.D."/>
            <person name="Moolhuijzen P."/>
            <person name="Goolsby J.A."/>
            <person name="Tidwell J."/>
            <person name="Bellgard S.E."/>
            <person name="Bellgard M.I."/>
        </authorList>
    </citation>
    <scope>NUCLEOTIDE SEQUENCE</scope>
    <source>
        <tissue evidence="1">Shoot tissue taken approximately 20 cm above the soil surface</tissue>
    </source>
</reference>
<proteinExistence type="predicted"/>
<accession>A0A0A9U099</accession>
<dbReference type="EMBL" id="GBRH01209120">
    <property type="protein sequence ID" value="JAD88775.1"/>
    <property type="molecule type" value="Transcribed_RNA"/>
</dbReference>
<name>A0A0A9U099_ARUDO</name>
<dbReference type="AlphaFoldDB" id="A0A0A9U099"/>
<sequence length="41" mass="5108">MLLEMKRNCYQMFSEPIIQHILTLFQKLKLLMKYYMARINL</sequence>
<organism evidence="1">
    <name type="scientific">Arundo donax</name>
    <name type="common">Giant reed</name>
    <name type="synonym">Donax arundinaceus</name>
    <dbReference type="NCBI Taxonomy" id="35708"/>
    <lineage>
        <taxon>Eukaryota</taxon>
        <taxon>Viridiplantae</taxon>
        <taxon>Streptophyta</taxon>
        <taxon>Embryophyta</taxon>
        <taxon>Tracheophyta</taxon>
        <taxon>Spermatophyta</taxon>
        <taxon>Magnoliopsida</taxon>
        <taxon>Liliopsida</taxon>
        <taxon>Poales</taxon>
        <taxon>Poaceae</taxon>
        <taxon>PACMAD clade</taxon>
        <taxon>Arundinoideae</taxon>
        <taxon>Arundineae</taxon>
        <taxon>Arundo</taxon>
    </lineage>
</organism>
<evidence type="ECO:0000313" key="1">
    <source>
        <dbReference type="EMBL" id="JAD88775.1"/>
    </source>
</evidence>